<proteinExistence type="predicted"/>
<reference evidence="1" key="1">
    <citation type="submission" date="2014-09" db="EMBL/GenBank/DDBJ databases">
        <authorList>
            <person name="Magalhaes I.L.F."/>
            <person name="Oliveira U."/>
            <person name="Santos F.R."/>
            <person name="Vidigal T.H.D.A."/>
            <person name="Brescovit A.D."/>
            <person name="Santos A.J."/>
        </authorList>
    </citation>
    <scope>NUCLEOTIDE SEQUENCE</scope>
    <source>
        <tissue evidence="1">Shoot tissue taken approximately 20 cm above the soil surface</tissue>
    </source>
</reference>
<sequence>MFNETTSYLVYFWTHLHILRSKKQSVVLCQTHS</sequence>
<accession>A0A0A9EJ42</accession>
<protein>
    <submittedName>
        <fullName evidence="1">Uncharacterized protein</fullName>
    </submittedName>
</protein>
<evidence type="ECO:0000313" key="1">
    <source>
        <dbReference type="EMBL" id="JAE00087.1"/>
    </source>
</evidence>
<reference evidence="1" key="2">
    <citation type="journal article" date="2015" name="Data Brief">
        <title>Shoot transcriptome of the giant reed, Arundo donax.</title>
        <authorList>
            <person name="Barrero R.A."/>
            <person name="Guerrero F.D."/>
            <person name="Moolhuijzen P."/>
            <person name="Goolsby J.A."/>
            <person name="Tidwell J."/>
            <person name="Bellgard S.E."/>
            <person name="Bellgard M.I."/>
        </authorList>
    </citation>
    <scope>NUCLEOTIDE SEQUENCE</scope>
    <source>
        <tissue evidence="1">Shoot tissue taken approximately 20 cm above the soil surface</tissue>
    </source>
</reference>
<dbReference type="EMBL" id="GBRH01197809">
    <property type="protein sequence ID" value="JAE00087.1"/>
    <property type="molecule type" value="Transcribed_RNA"/>
</dbReference>
<name>A0A0A9EJ42_ARUDO</name>
<dbReference type="AlphaFoldDB" id="A0A0A9EJ42"/>
<organism evidence="1">
    <name type="scientific">Arundo donax</name>
    <name type="common">Giant reed</name>
    <name type="synonym">Donax arundinaceus</name>
    <dbReference type="NCBI Taxonomy" id="35708"/>
    <lineage>
        <taxon>Eukaryota</taxon>
        <taxon>Viridiplantae</taxon>
        <taxon>Streptophyta</taxon>
        <taxon>Embryophyta</taxon>
        <taxon>Tracheophyta</taxon>
        <taxon>Spermatophyta</taxon>
        <taxon>Magnoliopsida</taxon>
        <taxon>Liliopsida</taxon>
        <taxon>Poales</taxon>
        <taxon>Poaceae</taxon>
        <taxon>PACMAD clade</taxon>
        <taxon>Arundinoideae</taxon>
        <taxon>Arundineae</taxon>
        <taxon>Arundo</taxon>
    </lineage>
</organism>